<dbReference type="InterPro" id="IPR038498">
    <property type="entry name" value="OspF/SpvC_sf"/>
</dbReference>
<organism evidence="1 2">
    <name type="scientific">Legionella sainthelensi</name>
    <dbReference type="NCBI Taxonomy" id="28087"/>
    <lineage>
        <taxon>Bacteria</taxon>
        <taxon>Pseudomonadati</taxon>
        <taxon>Pseudomonadota</taxon>
        <taxon>Gammaproteobacteria</taxon>
        <taxon>Legionellales</taxon>
        <taxon>Legionellaceae</taxon>
        <taxon>Legionella</taxon>
    </lineage>
</organism>
<proteinExistence type="predicted"/>
<dbReference type="EMBL" id="CP025491">
    <property type="protein sequence ID" value="AUH72550.1"/>
    <property type="molecule type" value="Genomic_DNA"/>
</dbReference>
<dbReference type="KEGG" id="lsh:CAB17_11115"/>
<sequence>MIINLIRSFKMPHIIQNHSGFIYFYEQAYYERVRTAINAKDEKIAAKKLSPKILEESPYKLHVSLDFSSFHTHAAELKKILIHYLEDNTISSFKIVDWERQESDLKTLQQQLKLLHELKILRSRHHANENDMHYHQAHYNWKRSYLHCLGLPLNMASFWEISDQNLDNLTKIIEMQIDSITRFKMNGQFTIYIKEHFNKESLRELCYELHDYLKTNSVRPGQLLDVQTAITPHISLRQEYLLQDFTSFCSQGVTDPEKRINSVPHIHTEEERRKRVQVANEQKNSALYVYLKNNFINTTGLDSLSLFSAEKMGGQKQISVPQDTSAATLS</sequence>
<dbReference type="Gene3D" id="3.30.2430.10">
    <property type="entry name" value="phosphothreonine lyase"/>
    <property type="match status" value="1"/>
</dbReference>
<gene>
    <name evidence="1" type="ORF">CAB17_11115</name>
</gene>
<accession>A0A2H5FM21</accession>
<dbReference type="Proteomes" id="UP000234343">
    <property type="component" value="Chromosome"/>
</dbReference>
<dbReference type="AlphaFoldDB" id="A0A2H5FM21"/>
<keyword evidence="2" id="KW-1185">Reference proteome</keyword>
<reference evidence="1 2" key="1">
    <citation type="submission" date="2017-12" db="EMBL/GenBank/DDBJ databases">
        <title>Legionella sainthelensi LA01-117, whole genome sequence of a clinical isolate from New Zealand.</title>
        <authorList>
            <person name="Cree S.L."/>
            <person name="Slow S."/>
            <person name="Kennedy M.A."/>
            <person name="Murdoch D.R."/>
            <person name="Biggs P.J."/>
            <person name="Anderson T."/>
        </authorList>
    </citation>
    <scope>NUCLEOTIDE SEQUENCE [LARGE SCALE GENOMIC DNA]</scope>
    <source>
        <strain evidence="1 2">LA01-117</strain>
    </source>
</reference>
<evidence type="ECO:0000313" key="1">
    <source>
        <dbReference type="EMBL" id="AUH72550.1"/>
    </source>
</evidence>
<protein>
    <submittedName>
        <fullName evidence="1">Uncharacterized protein</fullName>
    </submittedName>
</protein>
<name>A0A2H5FM21_9GAMM</name>
<evidence type="ECO:0000313" key="2">
    <source>
        <dbReference type="Proteomes" id="UP000234343"/>
    </source>
</evidence>